<accession>A0A402A609</accession>
<dbReference type="Pfam" id="PF17765">
    <property type="entry name" value="MLTR_LBD"/>
    <property type="match status" value="1"/>
</dbReference>
<dbReference type="OrthoDB" id="5346389at2"/>
<dbReference type="PANTHER" id="PTHR35010">
    <property type="entry name" value="BLL4672 PROTEIN-RELATED"/>
    <property type="match status" value="1"/>
</dbReference>
<dbReference type="Gene3D" id="3.30.450.180">
    <property type="match status" value="1"/>
</dbReference>
<protein>
    <submittedName>
        <fullName evidence="2">Transcriptional regulator</fullName>
    </submittedName>
</protein>
<dbReference type="CDD" id="cd00093">
    <property type="entry name" value="HTH_XRE"/>
    <property type="match status" value="1"/>
</dbReference>
<gene>
    <name evidence="2" type="ORF">KTT_44460</name>
</gene>
<dbReference type="SMART" id="SM00530">
    <property type="entry name" value="HTH_XRE"/>
    <property type="match status" value="1"/>
</dbReference>
<dbReference type="PANTHER" id="PTHR35010:SF3">
    <property type="entry name" value="BLL4873 PROTEIN"/>
    <property type="match status" value="1"/>
</dbReference>
<keyword evidence="3" id="KW-1185">Reference proteome</keyword>
<evidence type="ECO:0000313" key="2">
    <source>
        <dbReference type="EMBL" id="GCE14587.1"/>
    </source>
</evidence>
<dbReference type="InterPro" id="IPR041413">
    <property type="entry name" value="MLTR_LBD"/>
</dbReference>
<sequence>MNDEQRRSELAHFLRSRRERLKPSQFSLPEGAKQRRTPGLRREELAQVAGISPIWYTKLEQGRPIQVSAQVLESLVRTLQLNDQEREYLYVLAREHLPLPAQHHTSSLNAQQQGMLDALNPHPAMILNERWDIVGWNQSAAQVFTDYHTLPAWERNVLWMMFTRPEQRTLYAHWEELGKQILANFRASSGSSTGDPWWILRRDRLMQVSPEFRQWWSQHDIGTMNVERKELNHPRAGLLVLQPTTLVLADDPNLKLFLYTPLAQADTARKLAWLANAGSHLLARSSG</sequence>
<dbReference type="AlphaFoldDB" id="A0A402A609"/>
<dbReference type="GO" id="GO:0003677">
    <property type="term" value="F:DNA binding"/>
    <property type="evidence" value="ECO:0007669"/>
    <property type="project" value="InterPro"/>
</dbReference>
<dbReference type="Pfam" id="PF13560">
    <property type="entry name" value="HTH_31"/>
    <property type="match status" value="1"/>
</dbReference>
<feature type="domain" description="HTH cro/C1-type" evidence="1">
    <location>
        <begin position="13"/>
        <end position="86"/>
    </location>
</feature>
<reference evidence="3" key="1">
    <citation type="submission" date="2018-12" db="EMBL/GenBank/DDBJ databases">
        <title>Tengunoibacter tsumagoiensis gen. nov., sp. nov., Dictyobacter kobayashii sp. nov., D. alpinus sp. nov., and D. joshuensis sp. nov. and description of Dictyobacteraceae fam. nov. within the order Ktedonobacterales isolated from Tengu-no-mugimeshi.</title>
        <authorList>
            <person name="Wang C.M."/>
            <person name="Zheng Y."/>
            <person name="Sakai Y."/>
            <person name="Toyoda A."/>
            <person name="Minakuchi Y."/>
            <person name="Abe K."/>
            <person name="Yokota A."/>
            <person name="Yabe S."/>
        </authorList>
    </citation>
    <scope>NUCLEOTIDE SEQUENCE [LARGE SCALE GENOMIC DNA]</scope>
    <source>
        <strain evidence="3">Uno3</strain>
    </source>
</reference>
<dbReference type="Proteomes" id="UP000287352">
    <property type="component" value="Unassembled WGS sequence"/>
</dbReference>
<dbReference type="InterPro" id="IPR010982">
    <property type="entry name" value="Lambda_DNA-bd_dom_sf"/>
</dbReference>
<comment type="caution">
    <text evidence="2">The sequence shown here is derived from an EMBL/GenBank/DDBJ whole genome shotgun (WGS) entry which is preliminary data.</text>
</comment>
<dbReference type="EMBL" id="BIFR01000002">
    <property type="protein sequence ID" value="GCE14587.1"/>
    <property type="molecule type" value="Genomic_DNA"/>
</dbReference>
<proteinExistence type="predicted"/>
<dbReference type="InterPro" id="IPR001387">
    <property type="entry name" value="Cro/C1-type_HTH"/>
</dbReference>
<dbReference type="RefSeq" id="WP_126582142.1">
    <property type="nucleotide sequence ID" value="NZ_BIFR01000002.1"/>
</dbReference>
<dbReference type="SUPFAM" id="SSF47413">
    <property type="entry name" value="lambda repressor-like DNA-binding domains"/>
    <property type="match status" value="1"/>
</dbReference>
<name>A0A402A609_9CHLR</name>
<evidence type="ECO:0000259" key="1">
    <source>
        <dbReference type="SMART" id="SM00530"/>
    </source>
</evidence>
<organism evidence="2 3">
    <name type="scientific">Tengunoibacter tsumagoiensis</name>
    <dbReference type="NCBI Taxonomy" id="2014871"/>
    <lineage>
        <taxon>Bacteria</taxon>
        <taxon>Bacillati</taxon>
        <taxon>Chloroflexota</taxon>
        <taxon>Ktedonobacteria</taxon>
        <taxon>Ktedonobacterales</taxon>
        <taxon>Dictyobacteraceae</taxon>
        <taxon>Tengunoibacter</taxon>
    </lineage>
</organism>
<dbReference type="Gene3D" id="1.10.260.40">
    <property type="entry name" value="lambda repressor-like DNA-binding domains"/>
    <property type="match status" value="1"/>
</dbReference>
<evidence type="ECO:0000313" key="3">
    <source>
        <dbReference type="Proteomes" id="UP000287352"/>
    </source>
</evidence>